<dbReference type="Gene3D" id="1.10.238.10">
    <property type="entry name" value="EF-hand"/>
    <property type="match status" value="1"/>
</dbReference>
<dbReference type="InterPro" id="IPR018247">
    <property type="entry name" value="EF_Hand_1_Ca_BS"/>
</dbReference>
<dbReference type="OrthoDB" id="243777at2759"/>
<feature type="compositionally biased region" description="Low complexity" evidence="2">
    <location>
        <begin position="284"/>
        <end position="298"/>
    </location>
</feature>
<dbReference type="SUPFAM" id="SSF47473">
    <property type="entry name" value="EF-hand"/>
    <property type="match status" value="1"/>
</dbReference>
<dbReference type="PROSITE" id="PS00018">
    <property type="entry name" value="EF_HAND_1"/>
    <property type="match status" value="1"/>
</dbReference>
<dbReference type="InterPro" id="IPR002048">
    <property type="entry name" value="EF_hand_dom"/>
</dbReference>
<evidence type="ECO:0000313" key="5">
    <source>
        <dbReference type="Proteomes" id="UP000284403"/>
    </source>
</evidence>
<dbReference type="GO" id="GO:0005509">
    <property type="term" value="F:calcium ion binding"/>
    <property type="evidence" value="ECO:0007669"/>
    <property type="project" value="InterPro"/>
</dbReference>
<dbReference type="PROSITE" id="PS50222">
    <property type="entry name" value="EF_HAND_2"/>
    <property type="match status" value="1"/>
</dbReference>
<feature type="compositionally biased region" description="Basic and acidic residues" evidence="2">
    <location>
        <begin position="483"/>
        <end position="493"/>
    </location>
</feature>
<dbReference type="InterPro" id="IPR011992">
    <property type="entry name" value="EF-hand-dom_pair"/>
</dbReference>
<dbReference type="AlphaFoldDB" id="A0A3R7L7W8"/>
<evidence type="ECO:0000256" key="2">
    <source>
        <dbReference type="SAM" id="MobiDB-lite"/>
    </source>
</evidence>
<organism evidence="4 5">
    <name type="scientific">Trypanosoma conorhini</name>
    <dbReference type="NCBI Taxonomy" id="83891"/>
    <lineage>
        <taxon>Eukaryota</taxon>
        <taxon>Discoba</taxon>
        <taxon>Euglenozoa</taxon>
        <taxon>Kinetoplastea</taxon>
        <taxon>Metakinetoplastina</taxon>
        <taxon>Trypanosomatida</taxon>
        <taxon>Trypanosomatidae</taxon>
        <taxon>Trypanosoma</taxon>
    </lineage>
</organism>
<proteinExistence type="predicted"/>
<feature type="region of interest" description="Disordered" evidence="2">
    <location>
        <begin position="276"/>
        <end position="312"/>
    </location>
</feature>
<dbReference type="RefSeq" id="XP_029228321.1">
    <property type="nucleotide sequence ID" value="XM_029371707.1"/>
</dbReference>
<sequence length="554" mass="61336">MVVSSECQASAVLGVPPYVAARAFKDITCIKEFGANKLISCCILETLQDSSTVGTLRRITLALPGLPASILRERLASVEENSYRTCVRMDYVPCDLEEAHRSPFGVEGTRRLLNASTFVTVTAVSKNPHRCFLDICAKFTVDIDVPPGGRERAIDNPMYRDIQQFWELYVTCTATALEDYLLSTVFAVPERRIEFGSEKEFNETENEYCQWAAQRREQIPRDEAMRVLEKAINAWLRERCELKHQLMINSQLIADAAGSSAVAAAAAHRLSLGTASEMSASENLAPRQPRRTTATTLPKGIPTEVSKSSPVVGDSCEVGMEKSEHVPFFSPGGGRTLSPNPAERETAAKVPSEARNSMSPHRPAATVFQKDLLFNFLTELGTVNERVAQTLFESLDTNHDGFITEREVCMVLSQLDPLGLYEDRDGTMRLMDEYRQAVGAGIFRSTASSRNSSDAHGAVSTAAAANTAADVALSNNSATGSSRKQETEGKEAATEGLTPLQALIRRHNEQKKTMWEEMLKKRTSEVMSHYAYRARGKLHYDEFCLMLLHLLKEY</sequence>
<reference evidence="4 5" key="1">
    <citation type="journal article" date="2018" name="BMC Genomics">
        <title>Genomic comparison of Trypanosoma conorhini and Trypanosoma rangeli to Trypanosoma cruzi strains of high and low virulence.</title>
        <authorList>
            <person name="Bradwell K.R."/>
            <person name="Koparde V.N."/>
            <person name="Matveyev A.V."/>
            <person name="Serrano M.G."/>
            <person name="Alves J.M."/>
            <person name="Parikh H."/>
            <person name="Huang B."/>
            <person name="Lee V."/>
            <person name="Espinosa-Alvarez O."/>
            <person name="Ortiz P.A."/>
            <person name="Costa-Martins A.G."/>
            <person name="Teixeira M.M."/>
            <person name="Buck G.A."/>
        </authorList>
    </citation>
    <scope>NUCLEOTIDE SEQUENCE [LARGE SCALE GENOMIC DNA]</scope>
    <source>
        <strain evidence="4 5">025E</strain>
    </source>
</reference>
<keyword evidence="1" id="KW-0106">Calcium</keyword>
<evidence type="ECO:0000313" key="4">
    <source>
        <dbReference type="EMBL" id="RNF17959.1"/>
    </source>
</evidence>
<accession>A0A3R7L7W8</accession>
<gene>
    <name evidence="4" type="ORF">Tco025E_04802</name>
</gene>
<protein>
    <recommendedName>
        <fullName evidence="3">EF-hand domain-containing protein</fullName>
    </recommendedName>
</protein>
<dbReference type="GeneID" id="40318413"/>
<feature type="domain" description="EF-hand" evidence="3">
    <location>
        <begin position="383"/>
        <end position="418"/>
    </location>
</feature>
<dbReference type="Proteomes" id="UP000284403">
    <property type="component" value="Unassembled WGS sequence"/>
</dbReference>
<name>A0A3R7L7W8_9TRYP</name>
<evidence type="ECO:0000259" key="3">
    <source>
        <dbReference type="PROSITE" id="PS50222"/>
    </source>
</evidence>
<dbReference type="EMBL" id="MKKU01000247">
    <property type="protein sequence ID" value="RNF17959.1"/>
    <property type="molecule type" value="Genomic_DNA"/>
</dbReference>
<feature type="region of interest" description="Disordered" evidence="2">
    <location>
        <begin position="324"/>
        <end position="346"/>
    </location>
</feature>
<keyword evidence="5" id="KW-1185">Reference proteome</keyword>
<evidence type="ECO:0000256" key="1">
    <source>
        <dbReference type="ARBA" id="ARBA00022837"/>
    </source>
</evidence>
<comment type="caution">
    <text evidence="4">The sequence shown here is derived from an EMBL/GenBank/DDBJ whole genome shotgun (WGS) entry which is preliminary data.</text>
</comment>
<feature type="region of interest" description="Disordered" evidence="2">
    <location>
        <begin position="474"/>
        <end position="496"/>
    </location>
</feature>